<feature type="transmembrane region" description="Helical" evidence="14">
    <location>
        <begin position="169"/>
        <end position="191"/>
    </location>
</feature>
<dbReference type="PANTHER" id="PTHR42878">
    <property type="entry name" value="TWO-COMPONENT HISTIDINE KINASE"/>
    <property type="match status" value="1"/>
</dbReference>
<dbReference type="FunFam" id="3.30.565.10:FF:000006">
    <property type="entry name" value="Sensor histidine kinase WalK"/>
    <property type="match status" value="1"/>
</dbReference>
<dbReference type="InterPro" id="IPR005467">
    <property type="entry name" value="His_kinase_dom"/>
</dbReference>
<evidence type="ECO:0000256" key="2">
    <source>
        <dbReference type="ARBA" id="ARBA00004141"/>
    </source>
</evidence>
<dbReference type="PANTHER" id="PTHR42878:SF7">
    <property type="entry name" value="SENSOR HISTIDINE KINASE GLRK"/>
    <property type="match status" value="1"/>
</dbReference>
<dbReference type="GO" id="GO:0007234">
    <property type="term" value="P:osmosensory signaling via phosphorelay pathway"/>
    <property type="evidence" value="ECO:0007669"/>
    <property type="project" value="TreeGrafter"/>
</dbReference>
<evidence type="ECO:0000256" key="12">
    <source>
        <dbReference type="ARBA" id="ARBA00023136"/>
    </source>
</evidence>
<dbReference type="FunFam" id="1.10.287.130:FF:000001">
    <property type="entry name" value="Two-component sensor histidine kinase"/>
    <property type="match status" value="1"/>
</dbReference>
<evidence type="ECO:0000256" key="6">
    <source>
        <dbReference type="ARBA" id="ARBA00022692"/>
    </source>
</evidence>
<evidence type="ECO:0000256" key="10">
    <source>
        <dbReference type="ARBA" id="ARBA00022989"/>
    </source>
</evidence>
<evidence type="ECO:0000313" key="18">
    <source>
        <dbReference type="Proteomes" id="UP000018680"/>
    </source>
</evidence>
<dbReference type="GO" id="GO:0016020">
    <property type="term" value="C:membrane"/>
    <property type="evidence" value="ECO:0007669"/>
    <property type="project" value="UniProtKB-SubCell"/>
</dbReference>
<evidence type="ECO:0000256" key="3">
    <source>
        <dbReference type="ARBA" id="ARBA00012438"/>
    </source>
</evidence>
<keyword evidence="4" id="KW-0597">Phosphoprotein</keyword>
<dbReference type="GO" id="GO:0000156">
    <property type="term" value="F:phosphorelay response regulator activity"/>
    <property type="evidence" value="ECO:0007669"/>
    <property type="project" value="TreeGrafter"/>
</dbReference>
<dbReference type="InterPro" id="IPR003660">
    <property type="entry name" value="HAMP_dom"/>
</dbReference>
<dbReference type="EC" id="2.7.13.3" evidence="3"/>
<evidence type="ECO:0000259" key="16">
    <source>
        <dbReference type="PROSITE" id="PS50885"/>
    </source>
</evidence>
<feature type="coiled-coil region" evidence="13">
    <location>
        <begin position="241"/>
        <end position="268"/>
    </location>
</feature>
<dbReference type="CDD" id="cd06225">
    <property type="entry name" value="HAMP"/>
    <property type="match status" value="1"/>
</dbReference>
<dbReference type="SMART" id="SM00304">
    <property type="entry name" value="HAMP"/>
    <property type="match status" value="1"/>
</dbReference>
<evidence type="ECO:0000256" key="4">
    <source>
        <dbReference type="ARBA" id="ARBA00022553"/>
    </source>
</evidence>
<dbReference type="InterPro" id="IPR000014">
    <property type="entry name" value="PAS"/>
</dbReference>
<dbReference type="eggNOG" id="COG5002">
    <property type="taxonomic scope" value="Bacteria"/>
</dbReference>
<dbReference type="CDD" id="cd00130">
    <property type="entry name" value="PAS"/>
    <property type="match status" value="1"/>
</dbReference>
<keyword evidence="9" id="KW-0067">ATP-binding</keyword>
<dbReference type="GO" id="GO:0030295">
    <property type="term" value="F:protein kinase activator activity"/>
    <property type="evidence" value="ECO:0007669"/>
    <property type="project" value="TreeGrafter"/>
</dbReference>
<dbReference type="InterPro" id="IPR003594">
    <property type="entry name" value="HATPase_dom"/>
</dbReference>
<dbReference type="Pfam" id="PF02518">
    <property type="entry name" value="HATPase_c"/>
    <property type="match status" value="1"/>
</dbReference>
<dbReference type="PROSITE" id="PS50109">
    <property type="entry name" value="HIS_KIN"/>
    <property type="match status" value="1"/>
</dbReference>
<evidence type="ECO:0000256" key="14">
    <source>
        <dbReference type="SAM" id="Phobius"/>
    </source>
</evidence>
<dbReference type="Gene3D" id="3.30.450.20">
    <property type="entry name" value="PAS domain"/>
    <property type="match status" value="1"/>
</dbReference>
<dbReference type="Pfam" id="PF13188">
    <property type="entry name" value="PAS_8"/>
    <property type="match status" value="1"/>
</dbReference>
<keyword evidence="13" id="KW-0175">Coiled coil</keyword>
<evidence type="ECO:0000256" key="5">
    <source>
        <dbReference type="ARBA" id="ARBA00022679"/>
    </source>
</evidence>
<dbReference type="SUPFAM" id="SSF47384">
    <property type="entry name" value="Homodimeric domain of signal transducing histidine kinase"/>
    <property type="match status" value="1"/>
</dbReference>
<comment type="subcellular location">
    <subcellularLocation>
        <location evidence="2">Membrane</location>
        <topology evidence="2">Multi-pass membrane protein</topology>
    </subcellularLocation>
</comment>
<accession>V5WEU9</accession>
<dbReference type="STRING" id="1307761.L21SP2_0912"/>
<keyword evidence="6 14" id="KW-0812">Transmembrane</keyword>
<keyword evidence="18" id="KW-1185">Reference proteome</keyword>
<keyword evidence="5 17" id="KW-0808">Transferase</keyword>
<reference evidence="17 18" key="1">
    <citation type="journal article" date="2015" name="Stand. Genomic Sci.">
        <title>Complete genome sequence and description of Salinispira pacifica gen. nov., sp. nov., a novel spirochaete isolated form a hypersaline microbial mat.</title>
        <authorList>
            <person name="Ben Hania W."/>
            <person name="Joseph M."/>
            <person name="Schumann P."/>
            <person name="Bunk B."/>
            <person name="Fiebig A."/>
            <person name="Sproer C."/>
            <person name="Klenk H.P."/>
            <person name="Fardeau M.L."/>
            <person name="Spring S."/>
        </authorList>
    </citation>
    <scope>NUCLEOTIDE SEQUENCE [LARGE SCALE GENOMIC DNA]</scope>
    <source>
        <strain evidence="17 18">L21-RPul-D2</strain>
    </source>
</reference>
<keyword evidence="8" id="KW-0418">Kinase</keyword>
<dbReference type="SMART" id="SM00387">
    <property type="entry name" value="HATPase_c"/>
    <property type="match status" value="1"/>
</dbReference>
<feature type="domain" description="HAMP" evidence="16">
    <location>
        <begin position="197"/>
        <end position="249"/>
    </location>
</feature>
<evidence type="ECO:0000256" key="7">
    <source>
        <dbReference type="ARBA" id="ARBA00022741"/>
    </source>
</evidence>
<keyword evidence="11" id="KW-0902">Two-component regulatory system</keyword>
<evidence type="ECO:0000259" key="15">
    <source>
        <dbReference type="PROSITE" id="PS50109"/>
    </source>
</evidence>
<dbReference type="PROSITE" id="PS50885">
    <property type="entry name" value="HAMP"/>
    <property type="match status" value="1"/>
</dbReference>
<dbReference type="Proteomes" id="UP000018680">
    <property type="component" value="Chromosome"/>
</dbReference>
<dbReference type="InterPro" id="IPR036890">
    <property type="entry name" value="HATPase_C_sf"/>
</dbReference>
<dbReference type="GO" id="GO:0005524">
    <property type="term" value="F:ATP binding"/>
    <property type="evidence" value="ECO:0007669"/>
    <property type="project" value="UniProtKB-KW"/>
</dbReference>
<dbReference type="SMART" id="SM00091">
    <property type="entry name" value="PAS"/>
    <property type="match status" value="1"/>
</dbReference>
<dbReference type="EMBL" id="CP006939">
    <property type="protein sequence ID" value="AHC14332.1"/>
    <property type="molecule type" value="Genomic_DNA"/>
</dbReference>
<dbReference type="GO" id="GO:0000155">
    <property type="term" value="F:phosphorelay sensor kinase activity"/>
    <property type="evidence" value="ECO:0007669"/>
    <property type="project" value="InterPro"/>
</dbReference>
<dbReference type="SMART" id="SM00388">
    <property type="entry name" value="HisKA"/>
    <property type="match status" value="1"/>
</dbReference>
<evidence type="ECO:0000256" key="11">
    <source>
        <dbReference type="ARBA" id="ARBA00023012"/>
    </source>
</evidence>
<evidence type="ECO:0000256" key="1">
    <source>
        <dbReference type="ARBA" id="ARBA00000085"/>
    </source>
</evidence>
<evidence type="ECO:0000256" key="13">
    <source>
        <dbReference type="SAM" id="Coils"/>
    </source>
</evidence>
<dbReference type="Pfam" id="PF00512">
    <property type="entry name" value="HisKA"/>
    <property type="match status" value="1"/>
</dbReference>
<dbReference type="Gene3D" id="3.30.565.10">
    <property type="entry name" value="Histidine kinase-like ATPase, C-terminal domain"/>
    <property type="match status" value="1"/>
</dbReference>
<keyword evidence="12 14" id="KW-0472">Membrane</keyword>
<keyword evidence="7" id="KW-0547">Nucleotide-binding</keyword>
<comment type="catalytic activity">
    <reaction evidence="1">
        <text>ATP + protein L-histidine = ADP + protein N-phospho-L-histidine.</text>
        <dbReference type="EC" id="2.7.13.3"/>
    </reaction>
</comment>
<dbReference type="SUPFAM" id="SSF55874">
    <property type="entry name" value="ATPase domain of HSP90 chaperone/DNA topoisomerase II/histidine kinase"/>
    <property type="match status" value="1"/>
</dbReference>
<feature type="domain" description="Histidine kinase" evidence="15">
    <location>
        <begin position="383"/>
        <end position="605"/>
    </location>
</feature>
<dbReference type="AlphaFoldDB" id="V5WEU9"/>
<dbReference type="KEGG" id="slr:L21SP2_0912"/>
<organism evidence="17 18">
    <name type="scientific">Salinispira pacifica</name>
    <dbReference type="NCBI Taxonomy" id="1307761"/>
    <lineage>
        <taxon>Bacteria</taxon>
        <taxon>Pseudomonadati</taxon>
        <taxon>Spirochaetota</taxon>
        <taxon>Spirochaetia</taxon>
        <taxon>Spirochaetales</taxon>
        <taxon>Spirochaetaceae</taxon>
        <taxon>Salinispira</taxon>
    </lineage>
</organism>
<protein>
    <recommendedName>
        <fullName evidence="3">histidine kinase</fullName>
        <ecNumber evidence="3">2.7.13.3</ecNumber>
    </recommendedName>
</protein>
<sequence>MLDTTLKKRLLPLLFAVHLLAAFILISSISVQIQVKIQQEIEEVLHHHISVSGRLFSLLGSMEMQQLKSNPDNVTNSLAPRINPVDIRSGSGHSSSLTRFYFLKDLLSSDNYLRNLEEIREAVRGEDGFSSRDSEDPRFHVYGAARIISGGGDDILAHSVVSQNYISQLTAYSAVVISFTLLFQLAALVVFSLRVLNTVNKPLTLIQDSIEDYAAGRLDRKLRIRSDSGLEKMGEALNRMSSNLNKRISVLRNQREELESILSNMQEGVLVIHHGERILMINQTFLDMFGIHKTAETCQGYRITDIFRSSDLNSAVEALEHGRKNLTRKIRSYDPDGSGFRSLYMNGVFVDPPETPGGRILIVLHDISEITRLEKIRRDFVSNVSHELKTPITSIQGFSETLLSGTREPQEVERFMAIILRQSRRMEHIVTDLLTLSKIEQQEATIHMQDCNIAGLMKECLELVEDEARNREVNLRLEMPDLPMLMLNPFLVEQAVVNLLENAVKYNTPGGEVLLEVQLNPAQPAEPETLNIAVQDNGPGIPKRDLPRLFERFYRVDRARSRSLGGTGLGLAIVKHIAQVHGGSVSVESEVGKGSRFSISLPYRRESDT</sequence>
<dbReference type="InterPro" id="IPR036097">
    <property type="entry name" value="HisK_dim/P_sf"/>
</dbReference>
<dbReference type="SUPFAM" id="SSF55785">
    <property type="entry name" value="PYP-like sensor domain (PAS domain)"/>
    <property type="match status" value="1"/>
</dbReference>
<dbReference type="CDD" id="cd00075">
    <property type="entry name" value="HATPase"/>
    <property type="match status" value="1"/>
</dbReference>
<dbReference type="InterPro" id="IPR004358">
    <property type="entry name" value="Sig_transdc_His_kin-like_C"/>
</dbReference>
<dbReference type="PRINTS" id="PR00344">
    <property type="entry name" value="BCTRLSENSOR"/>
</dbReference>
<dbReference type="Gene3D" id="1.10.287.130">
    <property type="match status" value="1"/>
</dbReference>
<name>V5WEU9_9SPIO</name>
<dbReference type="InterPro" id="IPR003661">
    <property type="entry name" value="HisK_dim/P_dom"/>
</dbReference>
<dbReference type="InterPro" id="IPR050351">
    <property type="entry name" value="BphY/WalK/GraS-like"/>
</dbReference>
<evidence type="ECO:0000256" key="9">
    <source>
        <dbReference type="ARBA" id="ARBA00022840"/>
    </source>
</evidence>
<dbReference type="CDD" id="cd00082">
    <property type="entry name" value="HisKA"/>
    <property type="match status" value="1"/>
</dbReference>
<keyword evidence="10 14" id="KW-1133">Transmembrane helix</keyword>
<dbReference type="HOGENOM" id="CLU_000445_89_2_12"/>
<dbReference type="InterPro" id="IPR035965">
    <property type="entry name" value="PAS-like_dom_sf"/>
</dbReference>
<evidence type="ECO:0000313" key="17">
    <source>
        <dbReference type="EMBL" id="AHC14332.1"/>
    </source>
</evidence>
<dbReference type="Gene3D" id="6.10.340.10">
    <property type="match status" value="1"/>
</dbReference>
<evidence type="ECO:0000256" key="8">
    <source>
        <dbReference type="ARBA" id="ARBA00022777"/>
    </source>
</evidence>
<gene>
    <name evidence="17" type="ORF">L21SP2_0912</name>
</gene>
<proteinExistence type="predicted"/>
<dbReference type="PATRIC" id="fig|1307761.3.peg.913"/>